<keyword evidence="15 21" id="KW-1071">Ligand-gated ion channel</keyword>
<comment type="similarity">
    <text evidence="3 21">Belongs to the InsP3 receptor family.</text>
</comment>
<evidence type="ECO:0000256" key="5">
    <source>
        <dbReference type="ARBA" id="ARBA00022568"/>
    </source>
</evidence>
<keyword evidence="8" id="KW-0677">Repeat</keyword>
<feature type="region of interest" description="Disordered" evidence="22">
    <location>
        <begin position="1137"/>
        <end position="1161"/>
    </location>
</feature>
<keyword evidence="5 21" id="KW-0109">Calcium transport</keyword>
<feature type="domain" description="MIR" evidence="23">
    <location>
        <begin position="229"/>
        <end position="285"/>
    </location>
</feature>
<comment type="function">
    <text evidence="19">Inositol 1,4,5-trisphosphate-gated calcium channel that upon inositol 1,4,5-trisphosphate binding transports calcium from the endoplasmic reticulum lumen to cytoplasm. Exists in two states; a long-lived closed state where the channel is essentially 'parked' with only very rare visits to an open state and that ligands facilitate the transition from the 'parked' state into a 'drive' mode represented by periods of bursting activity.</text>
</comment>
<dbReference type="PANTHER" id="PTHR45816">
    <property type="entry name" value="MIR DOMAIN-CONTAINING PROTEIN"/>
    <property type="match status" value="1"/>
</dbReference>
<feature type="compositionally biased region" description="Basic residues" evidence="22">
    <location>
        <begin position="2417"/>
        <end position="2441"/>
    </location>
</feature>
<dbReference type="Pfam" id="PF02815">
    <property type="entry name" value="MIR"/>
    <property type="match status" value="1"/>
</dbReference>
<keyword evidence="12 21" id="KW-0406">Ion transport</keyword>
<feature type="compositionally biased region" description="Pro residues" evidence="22">
    <location>
        <begin position="2107"/>
        <end position="2118"/>
    </location>
</feature>
<feature type="domain" description="MIR" evidence="23">
    <location>
        <begin position="376"/>
        <end position="432"/>
    </location>
</feature>
<keyword evidence="13 21" id="KW-0472">Membrane</keyword>
<dbReference type="InterPro" id="IPR035910">
    <property type="entry name" value="RyR/IP3R_RIH_dom_sf"/>
</dbReference>
<keyword evidence="9 21" id="KW-0256">Endoplasmic reticulum</keyword>
<evidence type="ECO:0000313" key="25">
    <source>
        <dbReference type="Proteomes" id="UP001497482"/>
    </source>
</evidence>
<comment type="domain">
    <text evidence="21">The ITPR1 structure has a large solenoid CY assembly built around the central helical bundle made of the C-terminal domains from four ITPR1 subunits. The solenoid scaffold includes domains responsible for binding of ligands and regulatory proteins and is connected via an allosteric nexus at the cytosolic-membrane interface to the transmembrane channel assembly. Six transmembrane helices from each subunit form the central ion-conduction pore.</text>
</comment>
<feature type="compositionally biased region" description="Basic and acidic residues" evidence="22">
    <location>
        <begin position="2037"/>
        <end position="2047"/>
    </location>
</feature>
<keyword evidence="6 21" id="KW-0107">Calcium channel</keyword>
<dbReference type="InterPro" id="IPR015925">
    <property type="entry name" value="Ryanodine_IP3_receptor"/>
</dbReference>
<feature type="compositionally biased region" description="Low complexity" evidence="22">
    <location>
        <begin position="1864"/>
        <end position="1873"/>
    </location>
</feature>
<feature type="compositionally biased region" description="Basic residues" evidence="22">
    <location>
        <begin position="2169"/>
        <end position="2179"/>
    </location>
</feature>
<dbReference type="Proteomes" id="UP001497482">
    <property type="component" value="Chromosome 6"/>
</dbReference>
<evidence type="ECO:0000256" key="16">
    <source>
        <dbReference type="ARBA" id="ARBA00023303"/>
    </source>
</evidence>
<evidence type="ECO:0000259" key="23">
    <source>
        <dbReference type="PROSITE" id="PS50919"/>
    </source>
</evidence>
<sequence length="2978" mass="337668">MSDKMSSFLHIGDICSLFAEGSTSGFMSTLGLVDDRCVVQPDAGDLNNPPKKFRDCLFRLCPMNRYSAQKQFWKAAKPGGNTDTVLLNKLHHAADLEKKQNDSENKKLLGTVIQYGNVIQMLHLKSNKYLTVNKRLPALLEKNAMRVMLDTAGNEGSWFYIQPFYKLRSIGDSVVIGDKVVLNPVNAGQPLHASSHQLVDNPGCNEVNSVNCNTSWKIVLFMKWSDNQEIILKGGDVVRLFHAEQEKFLTCDDHRKKQYVFLRTTGRQSATSATSSKALWEIEVVQHDPCRGGAGYWNSLFRFKHLATGHYLAAEVNPEYEEEGLESRSSMELEQENRARLRNVQDKVMYTLVSVPDGNDISSIFELDPTTLRGGDSMVPRNSYVRLRHLCTNTWVHSTNQPIDKEEEKPVMLRIGTSTQKEDKEAFAIVPVSPAEVRDLDFANDASKVLASIAGKLEKGTITQNERRAVTKLLEDLVFFVVDIPNNGQDVLEIMVNKPNRERQKLMREQNILKQIFKLLQAPFTDSGDGPMLRLEELADQRHAPFRHICRLCYRVLRHSQQDYRKNQEYIAKQFRFMQKQIGYDVLAEDTITALLHNNRKLLEKHITAAEIDTFVSLVRKNREPRFLDYLSDLCVSMNKSIPVTQELICNAVLDPTNGDILIETKLVLSRFEIEGHLGETTEEDEEDEEEVWLFWKDSNKEIRSKSIRELAQDAKEGQKEDQEVVSYYRYQLNLFARMCLDRQYLAINKISGQLDVDLILRCMSDEDLPFDLRASFCRMMLHMHVDRDPQEQVTPVKYARLWSEIPSEIAINDYDNDGTSKDEIKERFSQTMEFVENYLRNVVCQSFPFADKEKNKLTFEVVNLARNLIYFGFYNFSDLLRLTKILLAILDCVHVSTMFPFTGLNKTDDSKGGNVMRSIHGVGELMSQVVLRGGGFLPTSSSVPSNPTATKTQTEPEKQDILVMDTKLKIIEILQFILNVRLDYRISCLLSIFKSEFDESNSQNNFSISGAVEGPNNMPGALDFEHIEEQAEGIFGGSEENTPLDLDDHGGRTFLRVLLHLTMHDYPPLVSRALHLLFRHFSQRQEVLQAFKQVQLLVTSQDVDNYKQIKSDLDQLRSIVEKSELWVYKRQGPDESMDVGDGAMDKGDSGGSNKPKKAESTSSYNYRVVKEILLRLSRLCVQEGLSGRKSRKQQQRLLRNMSAHAVVLELLQIPYEKGEDLRMQDIMKLAHQFLQNFCAGNQQNQALLHKNINLFLNPGILEAVTMQHIFMNNFQLCSEINDRVVQHFVHCIETHGRNVQYLKFLQTIVKAENKFIKKCQDIVMAELVNAGEDVLVFYNDRASFQTLVQMMRSERDRMDENSALMYHIHLVELLAVCTEGKNVYTEIKCNSLLPLDDIVRVVTHEDCIPEIKIAYINFLNHCYVDTEVEMKEIYTSNHMWKLFENFLVDICRVCNNTSDRKHADIILERYVTETVMSIVTTFFSSPFSDQSTSLQTRQPVFVQLLQGVFRVYHCTWMVPLQKGFVETCIKVLSDVAKGRAIAIPVDLDNQVSNLFVKSNNIVQKTAMSWRLSARNAARRDSVITASRDYRNIIERLQDIVSALEDRLRPLVQAELSVLVDVLHRPELLFPENTDSRKKCESGGFICKLIKHTKQLLEENEERLCIKVLQTLREMMTKDRGYGEKASAETKKKNSEMKRTEIHEQQNGTRNKQTDKLTREAPPRMEQEQESTATHAPREAAKESEREKRAKQERTTRAPAPTKQKTLTRQPNKQTHTITHGTAKVRKTQHKRQNVPQRKRTAGTQQEANKHDHRRKNPNRTNPHQPRRTTHPHRSATETRKRQQQQSTKHPRRNTVTKQRVSKAARPQRNAQPNRPPGQPRHTTRRENEDDRKRDERRDKREVAKQPTRRSRGPGGPAEPQQTQQERTTPKHKQLRTKRPTTKLPRKPTSYKHGPHRPPHHNEQHDTPTTNRRKVRAHAHRGTARQTRGRSEHTGTPASRPPSSRRLTTHHNSGTTRDDNTSTHKKPHRKKRQHRAPSREKQNTEKQQHHRPPATNKKKTQRPREPANQPRRKAEQRGHDIEKTQPRNNAPHSDAPATPTKTRVTSPPAPPPRSPQPPGIAKQQTKSPQQTTQKHTQTRKPPKTNKPAAPAHKALPHSPKEPTNTITRRPGHTQNRARTRQPEPRQPAASHRTTHNTPTPPADTATANAPPVPASPAAHGPSPAPHFPRRPKPHPRWPTPERPTVPHANGPPRRDTHRSPHPLPSGAAPARPKRRRPTPLHARPRSNKPSRPPKQQRASRTRSPPTPTPTAAPPANTAAQTRRDKQRSANRETNPTTAPDRSNTPDGYTRGAESQRPSSATPNKTRTDKTTVTTPTGETPPPGAPPHPLFPPSPCKRTKERTEARQDPHAGVARQRPAPHHANKHRRPHGPRAQKKRTNGRPRHENTHKPRNGKRHRTTRQKRNTPPRPPNKLNNPGTPHRPPRTPPPPRPKNSGAHDRHHSRHSHPRGTPRAAHDRRAGHSKDRLGRPCRNNTTGKTREKKTPPRHTPTESRTPGIDQARTRRPHTPEKSTPSRAPGPGTLPPGRPNQSPPRPPRQPKNTHSTSSKTSKTQERHQTKRKPARPLARNNASQPPRASPPPPPPRPRPMPRPPPRRRIATALPKKKHTVPPPNARTAPATAQTKDHKPTNRPPAVAHSPAPRRPATHQPHQQEPNQKTAPPDPPRHPGRLPQRAPASPPHSSPTAPTPSHGRSATSLAPGFKPRKPHPAHLGQPPPEAPTPLTPDPPPADKIRRTTHSRTHGAPESAADPRTPPPPTTQRTTPPETPRRREKGNNPQRPAPPQIPPASSPPRSPHPGRPPAPPRTTPKRRAARSHPPTLRPNHEPSAPSAAAYVPTVRRSSPHAPPARPPAAPPRLRPAHYTTAPTGPAPPPQQKRRQAAKGPAQTDPTPRRRRASDNTPTPPPPEEDLQTAQPPRTDS</sequence>
<feature type="compositionally biased region" description="Basic and acidic residues" evidence="22">
    <location>
        <begin position="2513"/>
        <end position="2527"/>
    </location>
</feature>
<feature type="compositionally biased region" description="Pro residues" evidence="22">
    <location>
        <begin position="2378"/>
        <end position="2394"/>
    </location>
</feature>
<evidence type="ECO:0000256" key="1">
    <source>
        <dbReference type="ARBA" id="ARBA00004477"/>
    </source>
</evidence>
<feature type="compositionally biased region" description="Basic and acidic residues" evidence="22">
    <location>
        <begin position="1885"/>
        <end position="1904"/>
    </location>
</feature>
<dbReference type="InterPro" id="IPR000493">
    <property type="entry name" value="InsP3_rcpt"/>
</dbReference>
<evidence type="ECO:0000256" key="7">
    <source>
        <dbReference type="ARBA" id="ARBA00022692"/>
    </source>
</evidence>
<comment type="subcellular location">
    <subcellularLocation>
        <location evidence="2">Cytoplasmic vesicle</location>
        <location evidence="2">Secretory vesicle membrane</location>
        <topology evidence="2">Multi-pass membrane protein</topology>
    </subcellularLocation>
    <subcellularLocation>
        <location evidence="1 21">Endoplasmic reticulum membrane</location>
        <topology evidence="1 21">Multi-pass membrane protein</topology>
    </subcellularLocation>
</comment>
<dbReference type="GO" id="GO:0030658">
    <property type="term" value="C:transport vesicle membrane"/>
    <property type="evidence" value="ECO:0007669"/>
    <property type="project" value="UniProtKB-SubCell"/>
</dbReference>
<feature type="compositionally biased region" description="Basic residues" evidence="22">
    <location>
        <begin position="2271"/>
        <end position="2288"/>
    </location>
</feature>
<proteinExistence type="inferred from homology"/>
<feature type="compositionally biased region" description="Basic and acidic residues" evidence="22">
    <location>
        <begin position="1712"/>
        <end position="1727"/>
    </location>
</feature>
<evidence type="ECO:0000256" key="2">
    <source>
        <dbReference type="ARBA" id="ARBA00004638"/>
    </source>
</evidence>
<evidence type="ECO:0000256" key="15">
    <source>
        <dbReference type="ARBA" id="ARBA00023286"/>
    </source>
</evidence>
<feature type="compositionally biased region" description="Polar residues" evidence="22">
    <location>
        <begin position="2969"/>
        <end position="2978"/>
    </location>
</feature>
<feature type="compositionally biased region" description="Basic residues" evidence="22">
    <location>
        <begin position="2048"/>
        <end position="2061"/>
    </location>
</feature>
<evidence type="ECO:0000313" key="24">
    <source>
        <dbReference type="EMBL" id="CAL1608470.1"/>
    </source>
</evidence>
<feature type="region of interest" description="Disordered" evidence="22">
    <location>
        <begin position="938"/>
        <end position="958"/>
    </location>
</feature>
<dbReference type="InterPro" id="IPR014821">
    <property type="entry name" value="Ins145_P3_rcpt"/>
</dbReference>
<feature type="compositionally biased region" description="Pro residues" evidence="22">
    <location>
        <begin position="2580"/>
        <end position="2597"/>
    </location>
</feature>
<dbReference type="EMBL" id="OZ035828">
    <property type="protein sequence ID" value="CAL1608470.1"/>
    <property type="molecule type" value="Genomic_DNA"/>
</dbReference>
<feature type="compositionally biased region" description="Basic residues" evidence="22">
    <location>
        <begin position="1825"/>
        <end position="1834"/>
    </location>
</feature>
<dbReference type="SMART" id="SM00472">
    <property type="entry name" value="MIR"/>
    <property type="match status" value="4"/>
</dbReference>
<name>A0AAV2M5C6_KNICA</name>
<feature type="compositionally biased region" description="Basic and acidic residues" evidence="22">
    <location>
        <begin position="2072"/>
        <end position="2085"/>
    </location>
</feature>
<dbReference type="PROSITE" id="PS50919">
    <property type="entry name" value="MIR"/>
    <property type="match status" value="3"/>
</dbReference>
<dbReference type="FunFam" id="2.80.10.50:FF:000005">
    <property type="entry name" value="Inositol 1,4,5-trisphosphate receptor type 2"/>
    <property type="match status" value="1"/>
</dbReference>
<gene>
    <name evidence="24" type="ORF">KC01_LOCUS35397</name>
</gene>
<dbReference type="Pfam" id="PF01365">
    <property type="entry name" value="RYDR_ITPR"/>
    <property type="match status" value="2"/>
</dbReference>
<feature type="compositionally biased region" description="Basic and acidic residues" evidence="22">
    <location>
        <begin position="1679"/>
        <end position="1704"/>
    </location>
</feature>
<evidence type="ECO:0000256" key="6">
    <source>
        <dbReference type="ARBA" id="ARBA00022673"/>
    </source>
</evidence>
<keyword evidence="11" id="KW-1133">Transmembrane helix</keyword>
<feature type="compositionally biased region" description="Low complexity" evidence="22">
    <location>
        <begin position="2122"/>
        <end position="2135"/>
    </location>
</feature>
<feature type="compositionally biased region" description="Basic residues" evidence="22">
    <location>
        <begin position="1971"/>
        <end position="1983"/>
    </location>
</feature>
<keyword evidence="16 21" id="KW-0407">Ion channel</keyword>
<evidence type="ECO:0000256" key="21">
    <source>
        <dbReference type="RuleBase" id="RU368044"/>
    </source>
</evidence>
<feature type="compositionally biased region" description="Polar residues" evidence="22">
    <location>
        <begin position="2331"/>
        <end position="2346"/>
    </location>
</feature>
<dbReference type="PANTHER" id="PTHR45816:SF2">
    <property type="entry name" value="INOSITOL 1,4,5-TRISPHOSPHATE RECEPTOR"/>
    <property type="match status" value="1"/>
</dbReference>
<feature type="compositionally biased region" description="Low complexity" evidence="22">
    <location>
        <begin position="2202"/>
        <end position="2221"/>
    </location>
</feature>
<evidence type="ECO:0000256" key="11">
    <source>
        <dbReference type="ARBA" id="ARBA00022989"/>
    </source>
</evidence>
<dbReference type="InterPro" id="IPR000699">
    <property type="entry name" value="RIH_dom"/>
</dbReference>
<dbReference type="InterPro" id="IPR016093">
    <property type="entry name" value="MIR_motif"/>
</dbReference>
<dbReference type="GO" id="GO:0005220">
    <property type="term" value="F:inositol 1,4,5-trisphosphate-gated calcium channel activity"/>
    <property type="evidence" value="ECO:0007669"/>
    <property type="project" value="UniProtKB-UniRule"/>
</dbReference>
<dbReference type="Pfam" id="PF08709">
    <property type="entry name" value="Ins145_P3_rec"/>
    <property type="match status" value="1"/>
</dbReference>
<keyword evidence="10 21" id="KW-0106">Calcium</keyword>
<feature type="compositionally biased region" description="Basic residues" evidence="22">
    <location>
        <begin position="1783"/>
        <end position="1801"/>
    </location>
</feature>
<dbReference type="GO" id="GO:0051209">
    <property type="term" value="P:release of sequestered calcium ion into cytosol"/>
    <property type="evidence" value="ECO:0007669"/>
    <property type="project" value="UniProtKB-UniRule"/>
</dbReference>
<dbReference type="Gene3D" id="1.25.10.30">
    <property type="entry name" value="IP3 receptor type 1 binding core, RIH domain"/>
    <property type="match status" value="1"/>
</dbReference>
<feature type="compositionally biased region" description="Basic residues" evidence="22">
    <location>
        <begin position="1849"/>
        <end position="1863"/>
    </location>
</feature>
<feature type="compositionally biased region" description="Pro residues" evidence="22">
    <location>
        <begin position="2837"/>
        <end position="2864"/>
    </location>
</feature>
<feature type="region of interest" description="Disordered" evidence="22">
    <location>
        <begin position="1679"/>
        <end position="2978"/>
    </location>
</feature>
<evidence type="ECO:0000256" key="12">
    <source>
        <dbReference type="ARBA" id="ARBA00023065"/>
    </source>
</evidence>
<feature type="compositionally biased region" description="Basic residues" evidence="22">
    <location>
        <begin position="2449"/>
        <end position="2465"/>
    </location>
</feature>
<protein>
    <recommendedName>
        <fullName evidence="21">Inositol 1,4,5-trisphosphate receptor</fullName>
    </recommendedName>
</protein>
<evidence type="ECO:0000256" key="10">
    <source>
        <dbReference type="ARBA" id="ARBA00022837"/>
    </source>
</evidence>
<dbReference type="PRINTS" id="PR00779">
    <property type="entry name" value="INSP3RECEPTR"/>
</dbReference>
<evidence type="ECO:0000256" key="22">
    <source>
        <dbReference type="SAM" id="MobiDB-lite"/>
    </source>
</evidence>
<feature type="compositionally biased region" description="Basic residues" evidence="22">
    <location>
        <begin position="1930"/>
        <end position="1959"/>
    </location>
</feature>
<feature type="compositionally biased region" description="Pro residues" evidence="22">
    <location>
        <begin position="2772"/>
        <end position="2786"/>
    </location>
</feature>
<dbReference type="GO" id="GO:0070679">
    <property type="term" value="F:inositol 1,4,5 trisphosphate binding"/>
    <property type="evidence" value="ECO:0007669"/>
    <property type="project" value="UniProtKB-UniRule"/>
</dbReference>
<feature type="compositionally biased region" description="Basic residues" evidence="22">
    <location>
        <begin position="2652"/>
        <end position="2667"/>
    </location>
</feature>
<evidence type="ECO:0000256" key="17">
    <source>
        <dbReference type="ARBA" id="ARBA00023329"/>
    </source>
</evidence>
<evidence type="ECO:0000256" key="4">
    <source>
        <dbReference type="ARBA" id="ARBA00022448"/>
    </source>
</evidence>
<reference evidence="24 25" key="1">
    <citation type="submission" date="2024-04" db="EMBL/GenBank/DDBJ databases">
        <authorList>
            <person name="Waldvogel A.-M."/>
            <person name="Schoenle A."/>
        </authorList>
    </citation>
    <scope>NUCLEOTIDE SEQUENCE [LARGE SCALE GENOMIC DNA]</scope>
</reference>
<dbReference type="Gene3D" id="2.80.10.50">
    <property type="match status" value="2"/>
</dbReference>
<dbReference type="InterPro" id="IPR036300">
    <property type="entry name" value="MIR_dom_sf"/>
</dbReference>
<feature type="domain" description="MIR" evidence="23">
    <location>
        <begin position="110"/>
        <end position="164"/>
    </location>
</feature>
<accession>A0AAV2M5C6</accession>
<feature type="compositionally biased region" description="Basic residues" evidence="22">
    <location>
        <begin position="2498"/>
        <end position="2509"/>
    </location>
</feature>
<keyword evidence="14 21" id="KW-0675">Receptor</keyword>
<comment type="subunit">
    <text evidence="20">Homotetramer. Interacts with CABP1. Interacts with BOK; regulates ITPR2 expression. Interacts with BCL2L10. Interacts with TRPC4. Interacts with CHGA and CHGB.</text>
</comment>
<keyword evidence="4 21" id="KW-0813">Transport</keyword>
<dbReference type="SUPFAM" id="SSF82109">
    <property type="entry name" value="MIR domain"/>
    <property type="match status" value="2"/>
</dbReference>
<feature type="compositionally biased region" description="Polar residues" evidence="22">
    <location>
        <begin position="1763"/>
        <end position="1780"/>
    </location>
</feature>
<evidence type="ECO:0000256" key="18">
    <source>
        <dbReference type="ARBA" id="ARBA00036634"/>
    </source>
</evidence>
<dbReference type="FunFam" id="1.25.10.30:FF:000001">
    <property type="entry name" value="Inositol 1,4,5-trisphosphate receptor, type 2"/>
    <property type="match status" value="1"/>
</dbReference>
<evidence type="ECO:0000256" key="13">
    <source>
        <dbReference type="ARBA" id="ARBA00023136"/>
    </source>
</evidence>
<feature type="compositionally biased region" description="Basic residues" evidence="22">
    <location>
        <begin position="2023"/>
        <end position="2036"/>
    </location>
</feature>
<evidence type="ECO:0000256" key="19">
    <source>
        <dbReference type="ARBA" id="ARBA00059076"/>
    </source>
</evidence>
<feature type="compositionally biased region" description="Basic and acidic residues" evidence="22">
    <location>
        <begin position="2321"/>
        <end position="2330"/>
    </location>
</feature>
<keyword evidence="25" id="KW-1185">Reference proteome</keyword>
<organism evidence="24 25">
    <name type="scientific">Knipowitschia caucasica</name>
    <name type="common">Caucasian dwarf goby</name>
    <name type="synonym">Pomatoschistus caucasicus</name>
    <dbReference type="NCBI Taxonomy" id="637954"/>
    <lineage>
        <taxon>Eukaryota</taxon>
        <taxon>Metazoa</taxon>
        <taxon>Chordata</taxon>
        <taxon>Craniata</taxon>
        <taxon>Vertebrata</taxon>
        <taxon>Euteleostomi</taxon>
        <taxon>Actinopterygii</taxon>
        <taxon>Neopterygii</taxon>
        <taxon>Teleostei</taxon>
        <taxon>Neoteleostei</taxon>
        <taxon>Acanthomorphata</taxon>
        <taxon>Gobiaria</taxon>
        <taxon>Gobiiformes</taxon>
        <taxon>Gobioidei</taxon>
        <taxon>Gobiidae</taxon>
        <taxon>Gobiinae</taxon>
        <taxon>Knipowitschia</taxon>
    </lineage>
</organism>
<feature type="compositionally biased region" description="Pro residues" evidence="22">
    <location>
        <begin position="2902"/>
        <end position="2915"/>
    </location>
</feature>
<evidence type="ECO:0000256" key="20">
    <source>
        <dbReference type="ARBA" id="ARBA00061937"/>
    </source>
</evidence>
<evidence type="ECO:0000256" key="8">
    <source>
        <dbReference type="ARBA" id="ARBA00022737"/>
    </source>
</evidence>
<comment type="catalytic activity">
    <reaction evidence="18">
        <text>Ca(2+)(in) = Ca(2+)(out)</text>
        <dbReference type="Rhea" id="RHEA:29671"/>
        <dbReference type="ChEBI" id="CHEBI:29108"/>
    </reaction>
</comment>
<dbReference type="SUPFAM" id="SSF100909">
    <property type="entry name" value="IP3 receptor type 1 binding core, domain 2"/>
    <property type="match status" value="2"/>
</dbReference>
<comment type="function">
    <text evidence="21">Receptor for inositol 1,4,5-trisphosphate, a second messenger that mediates the release of intracellular calcium.</text>
</comment>
<dbReference type="FunFam" id="2.80.10.50:FF:000002">
    <property type="entry name" value="Inositol 1,4,5-trisphosphate receptor type 2"/>
    <property type="match status" value="1"/>
</dbReference>
<feature type="compositionally biased region" description="Polar residues" evidence="22">
    <location>
        <begin position="2707"/>
        <end position="2717"/>
    </location>
</feature>
<evidence type="ECO:0000256" key="9">
    <source>
        <dbReference type="ARBA" id="ARBA00022824"/>
    </source>
</evidence>
<evidence type="ECO:0000256" key="14">
    <source>
        <dbReference type="ARBA" id="ARBA00023170"/>
    </source>
</evidence>
<dbReference type="GO" id="GO:0005789">
    <property type="term" value="C:endoplasmic reticulum membrane"/>
    <property type="evidence" value="ECO:0007669"/>
    <property type="project" value="UniProtKB-SubCell"/>
</dbReference>
<keyword evidence="7" id="KW-0812">Transmembrane</keyword>
<feature type="compositionally biased region" description="Polar residues" evidence="22">
    <location>
        <begin position="1994"/>
        <end position="2015"/>
    </location>
</feature>
<keyword evidence="17" id="KW-0968">Cytoplasmic vesicle</keyword>
<feature type="compositionally biased region" description="Pro residues" evidence="22">
    <location>
        <begin position="2635"/>
        <end position="2651"/>
    </location>
</feature>
<feature type="compositionally biased region" description="Low complexity" evidence="22">
    <location>
        <begin position="2145"/>
        <end position="2157"/>
    </location>
</feature>
<feature type="compositionally biased region" description="Polar residues" evidence="22">
    <location>
        <begin position="939"/>
        <end position="954"/>
    </location>
</feature>
<evidence type="ECO:0000256" key="3">
    <source>
        <dbReference type="ARBA" id="ARBA00009453"/>
    </source>
</evidence>
<feature type="compositionally biased region" description="Basic and acidic residues" evidence="22">
    <location>
        <begin position="1736"/>
        <end position="1756"/>
    </location>
</feature>